<dbReference type="EMBL" id="HBUE01051205">
    <property type="protein sequence ID" value="CAG6464484.1"/>
    <property type="molecule type" value="Transcribed_RNA"/>
</dbReference>
<dbReference type="EMBL" id="HBUE01318541">
    <property type="protein sequence ID" value="CAG6586878.1"/>
    <property type="molecule type" value="Transcribed_RNA"/>
</dbReference>
<keyword evidence="1" id="KW-0732">Signal</keyword>
<organism evidence="2">
    <name type="scientific">Culex pipiens</name>
    <name type="common">House mosquito</name>
    <dbReference type="NCBI Taxonomy" id="7175"/>
    <lineage>
        <taxon>Eukaryota</taxon>
        <taxon>Metazoa</taxon>
        <taxon>Ecdysozoa</taxon>
        <taxon>Arthropoda</taxon>
        <taxon>Hexapoda</taxon>
        <taxon>Insecta</taxon>
        <taxon>Pterygota</taxon>
        <taxon>Neoptera</taxon>
        <taxon>Endopterygota</taxon>
        <taxon>Diptera</taxon>
        <taxon>Nematocera</taxon>
        <taxon>Culicoidea</taxon>
        <taxon>Culicidae</taxon>
        <taxon>Culicinae</taxon>
        <taxon>Culicini</taxon>
        <taxon>Culex</taxon>
        <taxon>Culex</taxon>
    </lineage>
</organism>
<dbReference type="EMBL" id="HBUE01212100">
    <property type="protein sequence ID" value="CAG6534930.1"/>
    <property type="molecule type" value="Transcribed_RNA"/>
</dbReference>
<sequence length="129" mass="13397">MMATAKVRSQLVGLLVLALLALMTKDVNGQASSYANEVILGGITAATNTLCWTESVNVRTFFRVPARALTFTSATAVTYIHCWNNLPLHPFTASIVAGGIGTTGANTIALSGVTGKLVATCEAYCVMAG</sequence>
<proteinExistence type="predicted"/>
<feature type="chain" id="PRO_5036260382" evidence="1">
    <location>
        <begin position="30"/>
        <end position="129"/>
    </location>
</feature>
<evidence type="ECO:0000313" key="2">
    <source>
        <dbReference type="EMBL" id="CAG6464484.1"/>
    </source>
</evidence>
<feature type="signal peptide" evidence="1">
    <location>
        <begin position="1"/>
        <end position="29"/>
    </location>
</feature>
<name>A0A8D8AVH0_CULPI</name>
<reference evidence="2" key="1">
    <citation type="submission" date="2021-05" db="EMBL/GenBank/DDBJ databases">
        <authorList>
            <person name="Alioto T."/>
            <person name="Alioto T."/>
            <person name="Gomez Garrido J."/>
        </authorList>
    </citation>
    <scope>NUCLEOTIDE SEQUENCE</scope>
</reference>
<evidence type="ECO:0000256" key="1">
    <source>
        <dbReference type="SAM" id="SignalP"/>
    </source>
</evidence>
<accession>A0A8D8AVH0</accession>
<protein>
    <submittedName>
        <fullName evidence="2">(northern house mosquito) hypothetical protein</fullName>
    </submittedName>
</protein>
<dbReference type="AlphaFoldDB" id="A0A8D8AVH0"/>